<dbReference type="EMBL" id="CP116613">
    <property type="protein sequence ID" value="WCF99577.1"/>
    <property type="molecule type" value="Genomic_DNA"/>
</dbReference>
<dbReference type="RefSeq" id="WP_097638094.1">
    <property type="nucleotide sequence ID" value="NZ_CP116613.1"/>
</dbReference>
<evidence type="ECO:0000313" key="2">
    <source>
        <dbReference type="Proteomes" id="UP001179540"/>
    </source>
</evidence>
<accession>A0AAE9XEQ6</accession>
<evidence type="ECO:0000313" key="1">
    <source>
        <dbReference type="EMBL" id="WCF99577.1"/>
    </source>
</evidence>
<proteinExistence type="predicted"/>
<dbReference type="Proteomes" id="UP001179540">
    <property type="component" value="Chromosome"/>
</dbReference>
<gene>
    <name evidence="1" type="ORF">NY149_02775</name>
</gene>
<protein>
    <submittedName>
        <fullName evidence="1">Uncharacterized protein</fullName>
    </submittedName>
</protein>
<organism evidence="1 2">
    <name type="scientific">Porphyromonas gingivalis</name>
    <name type="common">Bacteroides gingivalis</name>
    <dbReference type="NCBI Taxonomy" id="837"/>
    <lineage>
        <taxon>Bacteria</taxon>
        <taxon>Pseudomonadati</taxon>
        <taxon>Bacteroidota</taxon>
        <taxon>Bacteroidia</taxon>
        <taxon>Bacteroidales</taxon>
        <taxon>Porphyromonadaceae</taxon>
        <taxon>Porphyromonas</taxon>
    </lineage>
</organism>
<name>A0AAE9XEQ6_PORGN</name>
<sequence length="195" mass="22581">MLEKNLIRANEDIVTVSTIAKSMGWGAVSEQSFQRILYLVQVLYSFKHEGENIFSYYHFTVTTFGPYSDLIERSLVFLKSSSKLREEEGGLILNSKKEIPLEQEKVEWLKTVMYMLGKYGEKRLFGFIVNDPSYENALQTNNIDGIETLSPDSETLKVLKDFKVAFEQTLEDTSAISDEKYIELYFEYVFSKIIK</sequence>
<reference evidence="1" key="1">
    <citation type="submission" date="2023-01" db="EMBL/GenBank/DDBJ databases">
        <title>Phages are important unrecognized players in the ecology of the oral pathogen Porphyromonas gingivalis.</title>
        <authorList>
            <person name="Matrishin C.B."/>
            <person name="Kauffman K.M."/>
        </authorList>
    </citation>
    <scope>NUCLEOTIDE SEQUENCE</scope>
    <source>
        <strain evidence="1">HG1691old</strain>
    </source>
</reference>
<dbReference type="AlphaFoldDB" id="A0AAE9XEQ6"/>